<reference evidence="1 2" key="1">
    <citation type="submission" date="2014-02" db="EMBL/GenBank/DDBJ databases">
        <title>The small core and large imbalanced accessory genome model reveals a collaborative survival strategy of Sorangium cellulosum strains in nature.</title>
        <authorList>
            <person name="Han K."/>
            <person name="Peng R."/>
            <person name="Blom J."/>
            <person name="Li Y.-Z."/>
        </authorList>
    </citation>
    <scope>NUCLEOTIDE SEQUENCE [LARGE SCALE GENOMIC DNA]</scope>
    <source>
        <strain evidence="1 2">So0011-07</strain>
    </source>
</reference>
<sequence length="103" mass="11648">MQLAAAELVCARLCSRPFVRMLYESSGYWIREGISYLFHQSISCRQMHHAGCPRGPHRTLPSAQNLGSERDKAMKLLKKAWELASGIGNDEMKVCGHHAERVH</sequence>
<accession>A0A150QQJ8</accession>
<dbReference type="Proteomes" id="UP000075635">
    <property type="component" value="Unassembled WGS sequence"/>
</dbReference>
<evidence type="ECO:0000313" key="2">
    <source>
        <dbReference type="Proteomes" id="UP000075635"/>
    </source>
</evidence>
<gene>
    <name evidence="1" type="ORF">BE17_18135</name>
</gene>
<proteinExistence type="predicted"/>
<dbReference type="EMBL" id="JEMB01003598">
    <property type="protein sequence ID" value="KYF70271.1"/>
    <property type="molecule type" value="Genomic_DNA"/>
</dbReference>
<protein>
    <submittedName>
        <fullName evidence="1">Uncharacterized protein</fullName>
    </submittedName>
</protein>
<evidence type="ECO:0000313" key="1">
    <source>
        <dbReference type="EMBL" id="KYF70271.1"/>
    </source>
</evidence>
<comment type="caution">
    <text evidence="1">The sequence shown here is derived from an EMBL/GenBank/DDBJ whole genome shotgun (WGS) entry which is preliminary data.</text>
</comment>
<organism evidence="1 2">
    <name type="scientific">Sorangium cellulosum</name>
    <name type="common">Polyangium cellulosum</name>
    <dbReference type="NCBI Taxonomy" id="56"/>
    <lineage>
        <taxon>Bacteria</taxon>
        <taxon>Pseudomonadati</taxon>
        <taxon>Myxococcota</taxon>
        <taxon>Polyangia</taxon>
        <taxon>Polyangiales</taxon>
        <taxon>Polyangiaceae</taxon>
        <taxon>Sorangium</taxon>
    </lineage>
</organism>
<name>A0A150QQJ8_SORCE</name>
<dbReference type="AlphaFoldDB" id="A0A150QQJ8"/>